<evidence type="ECO:0000259" key="2">
    <source>
        <dbReference type="PROSITE" id="PS50106"/>
    </source>
</evidence>
<keyword evidence="1" id="KW-0472">Membrane</keyword>
<dbReference type="Gene3D" id="2.30.42.10">
    <property type="match status" value="1"/>
</dbReference>
<dbReference type="EMBL" id="CCXS01000001">
    <property type="protein sequence ID" value="CEG22231.1"/>
    <property type="molecule type" value="Genomic_DNA"/>
</dbReference>
<dbReference type="InterPro" id="IPR001478">
    <property type="entry name" value="PDZ"/>
</dbReference>
<proteinExistence type="predicted"/>
<reference evidence="3 4" key="1">
    <citation type="submission" date="2014-09" db="EMBL/GenBank/DDBJ databases">
        <authorList>
            <person name="Urmite Genomes Urmite Genomes"/>
        </authorList>
    </citation>
    <scope>NUCLEOTIDE SEQUENCE [LARGE SCALE GENOMIC DNA]</scope>
    <source>
        <strain evidence="3 4">ES2</strain>
    </source>
</reference>
<dbReference type="PROSITE" id="PS50106">
    <property type="entry name" value="PDZ"/>
    <property type="match status" value="1"/>
</dbReference>
<protein>
    <submittedName>
        <fullName evidence="3">Cell division topological determinant MinJ</fullName>
    </submittedName>
</protein>
<feature type="transmembrane region" description="Helical" evidence="1">
    <location>
        <begin position="207"/>
        <end position="229"/>
    </location>
</feature>
<organism evidence="3 4">
    <name type="scientific">Planococcus massiliensis</name>
    <dbReference type="NCBI Taxonomy" id="1499687"/>
    <lineage>
        <taxon>Bacteria</taxon>
        <taxon>Bacillati</taxon>
        <taxon>Bacillota</taxon>
        <taxon>Bacilli</taxon>
        <taxon>Bacillales</taxon>
        <taxon>Caryophanaceae</taxon>
        <taxon>Planococcus</taxon>
    </lineage>
</organism>
<keyword evidence="1" id="KW-1133">Transmembrane helix</keyword>
<name>A0A098ELS7_9BACL</name>
<keyword evidence="1" id="KW-0812">Transmembrane</keyword>
<feature type="transmembrane region" description="Helical" evidence="1">
    <location>
        <begin position="12"/>
        <end position="31"/>
    </location>
</feature>
<feature type="transmembrane region" description="Helical" evidence="1">
    <location>
        <begin position="241"/>
        <end position="264"/>
    </location>
</feature>
<feature type="transmembrane region" description="Helical" evidence="1">
    <location>
        <begin position="270"/>
        <end position="288"/>
    </location>
</feature>
<feature type="transmembrane region" description="Helical" evidence="1">
    <location>
        <begin position="137"/>
        <end position="158"/>
    </location>
</feature>
<dbReference type="Proteomes" id="UP000043699">
    <property type="component" value="Unassembled WGS sequence"/>
</dbReference>
<keyword evidence="3" id="KW-0132">Cell division</keyword>
<dbReference type="InterPro" id="IPR036034">
    <property type="entry name" value="PDZ_sf"/>
</dbReference>
<keyword evidence="4" id="KW-1185">Reference proteome</keyword>
<evidence type="ECO:0000256" key="1">
    <source>
        <dbReference type="SAM" id="Phobius"/>
    </source>
</evidence>
<evidence type="ECO:0000313" key="3">
    <source>
        <dbReference type="EMBL" id="CEG22231.1"/>
    </source>
</evidence>
<gene>
    <name evidence="3" type="primary">minJ</name>
    <name evidence="3" type="ORF">BN1080_01153</name>
</gene>
<evidence type="ECO:0000313" key="4">
    <source>
        <dbReference type="Proteomes" id="UP000043699"/>
    </source>
</evidence>
<sequence>MIMDALLDIGRFFINPAFYIALLTAVLLGYFRVKRERKMFRTRIVWGWTEFSGLLKDGAIFILIYSLFFCALGLAVPLEWLVALSLISIIMMVTGVFYLGSFVYLALAAVGLGWLFKRNGWTIDFGIFEYGGHYLDWGWLVPIALIAGAFVIAEGILISKKGASSASPRRESTSRGLMAAVYDVKRLWMIPVLVVVPGSLLDAYAPYWPQFTIGQSSFSFMLVPFILAFQNRSRKTLPIYLFPKIGGLTWKLGIAIIVLALGSFLWEPMAFVALLAGAAGRLAITLFFEIKERQGNHAVTPQSMGVMIVDVLPDSPADKMGLLKGEVIRKVNGLSVSNETELYEAIQVNAAHCRLEVLDHNREVRLRQHVIFRHDHHRLGLIVVN</sequence>
<keyword evidence="3" id="KW-0131">Cell cycle</keyword>
<dbReference type="Pfam" id="PF17820">
    <property type="entry name" value="PDZ_6"/>
    <property type="match status" value="1"/>
</dbReference>
<feature type="domain" description="PDZ" evidence="2">
    <location>
        <begin position="271"/>
        <end position="361"/>
    </location>
</feature>
<accession>A0A098ELS7</accession>
<feature type="transmembrane region" description="Helical" evidence="1">
    <location>
        <begin position="59"/>
        <end position="84"/>
    </location>
</feature>
<dbReference type="AlphaFoldDB" id="A0A098ELS7"/>
<dbReference type="GO" id="GO:0051301">
    <property type="term" value="P:cell division"/>
    <property type="evidence" value="ECO:0007669"/>
    <property type="project" value="UniProtKB-KW"/>
</dbReference>
<dbReference type="InterPro" id="IPR041489">
    <property type="entry name" value="PDZ_6"/>
</dbReference>
<dbReference type="STRING" id="1499687.BN1080_01153"/>
<dbReference type="SUPFAM" id="SSF50156">
    <property type="entry name" value="PDZ domain-like"/>
    <property type="match status" value="1"/>
</dbReference>
<dbReference type="SMART" id="SM00228">
    <property type="entry name" value="PDZ"/>
    <property type="match status" value="1"/>
</dbReference>
<feature type="transmembrane region" description="Helical" evidence="1">
    <location>
        <begin position="96"/>
        <end position="117"/>
    </location>
</feature>